<dbReference type="KEGG" id="hje:HacjB3_01790"/>
<dbReference type="PATRIC" id="fig|795797.18.peg.363"/>
<dbReference type="GeneID" id="9418157"/>
<reference evidence="2 4" key="1">
    <citation type="journal article" date="2010" name="J. Bacteriol.">
        <title>Complete genome sequence of Halalkalicoccus jeotgali B3(T), an extremely halophilic archaeon.</title>
        <authorList>
            <person name="Roh S.W."/>
            <person name="Nam Y.D."/>
            <person name="Nam S.H."/>
            <person name="Choi S.H."/>
            <person name="Park H.S."/>
            <person name="Bae J.W."/>
        </authorList>
    </citation>
    <scope>NUCLEOTIDE SEQUENCE [LARGE SCALE GENOMIC DNA]</scope>
    <source>
        <strain evidence="2">B3</strain>
        <strain evidence="4">DSM 18796 / CECT 7217 / JCM 14584 / KCTC 4019 / B3</strain>
    </source>
</reference>
<organism evidence="2 4">
    <name type="scientific">Halalkalicoccus jeotgali (strain DSM 18796 / CECT 7217 / JCM 14584 / KCTC 4019 / B3)</name>
    <dbReference type="NCBI Taxonomy" id="795797"/>
    <lineage>
        <taxon>Archaea</taxon>
        <taxon>Methanobacteriati</taxon>
        <taxon>Methanobacteriota</taxon>
        <taxon>Stenosarchaea group</taxon>
        <taxon>Halobacteria</taxon>
        <taxon>Halobacteriales</taxon>
        <taxon>Halococcaceae</taxon>
        <taxon>Halalkalicoccus</taxon>
    </lineage>
</organism>
<dbReference type="STRING" id="795797.HacjB3_01790"/>
<evidence type="ECO:0000313" key="4">
    <source>
        <dbReference type="Proteomes" id="UP000000390"/>
    </source>
</evidence>
<dbReference type="HOGENOM" id="CLU_2662193_0_0_2"/>
<reference evidence="3 5" key="2">
    <citation type="journal article" date="2014" name="PLoS Genet.">
        <title>Phylogenetically driven sequencing of extremely halophilic archaea reveals strategies for static and dynamic osmo-response.</title>
        <authorList>
            <person name="Becker E.A."/>
            <person name="Seitzer P.M."/>
            <person name="Tritt A."/>
            <person name="Larsen D."/>
            <person name="Krusor M."/>
            <person name="Yao A.I."/>
            <person name="Wu D."/>
            <person name="Madern D."/>
            <person name="Eisen J.A."/>
            <person name="Darling A.E."/>
            <person name="Facciotti M.T."/>
        </authorList>
    </citation>
    <scope>NUCLEOTIDE SEQUENCE [LARGE SCALE GENOMIC DNA]</scope>
    <source>
        <strain evidence="3">B3</strain>
        <strain evidence="5">DSM 18796 / CECT 7217 / JCM 14584 / KCTC 4019 / B3</strain>
    </source>
</reference>
<dbReference type="Proteomes" id="UP000000390">
    <property type="component" value="Chromosome"/>
</dbReference>
<evidence type="ECO:0000313" key="2">
    <source>
        <dbReference type="EMBL" id="ADJ13751.1"/>
    </source>
</evidence>
<dbReference type="AlphaFoldDB" id="D8J5U5"/>
<dbReference type="RefSeq" id="WP_008418555.1">
    <property type="nucleotide sequence ID" value="NC_014297.1"/>
</dbReference>
<feature type="region of interest" description="Disordered" evidence="1">
    <location>
        <begin position="1"/>
        <end position="75"/>
    </location>
</feature>
<name>D8J5U5_HALJB</name>
<feature type="compositionally biased region" description="Basic and acidic residues" evidence="1">
    <location>
        <begin position="40"/>
        <end position="69"/>
    </location>
</feature>
<accession>D8J5U5</accession>
<proteinExistence type="predicted"/>
<feature type="compositionally biased region" description="Basic and acidic residues" evidence="1">
    <location>
        <begin position="1"/>
        <end position="13"/>
    </location>
</feature>
<evidence type="ECO:0000313" key="3">
    <source>
        <dbReference type="EMBL" id="ELY34203.1"/>
    </source>
</evidence>
<evidence type="ECO:0000313" key="5">
    <source>
        <dbReference type="Proteomes" id="UP000011645"/>
    </source>
</evidence>
<dbReference type="EMBL" id="CP002062">
    <property type="protein sequence ID" value="ADJ13751.1"/>
    <property type="molecule type" value="Genomic_DNA"/>
</dbReference>
<dbReference type="OrthoDB" id="270396at2157"/>
<dbReference type="EMBL" id="AOHV01000042">
    <property type="protein sequence ID" value="ELY34203.1"/>
    <property type="molecule type" value="Genomic_DNA"/>
</dbReference>
<evidence type="ECO:0000256" key="1">
    <source>
        <dbReference type="SAM" id="MobiDB-lite"/>
    </source>
</evidence>
<dbReference type="Proteomes" id="UP000011645">
    <property type="component" value="Unassembled WGS sequence"/>
</dbReference>
<keyword evidence="5" id="KW-1185">Reference proteome</keyword>
<protein>
    <submittedName>
        <fullName evidence="2">Uncharacterized protein</fullName>
    </submittedName>
</protein>
<gene>
    <name evidence="2" type="ordered locus">HacjB3_01790</name>
    <name evidence="3" type="ORF">C497_17527</name>
</gene>
<sequence>MQTEPEERQERIDTTNSRTSPSAGWKEVYAEMGVSPSGDAEDRATAKRDEPSETDGRPAERSERVREISAEQPLV</sequence>